<dbReference type="AlphaFoldDB" id="A0A2H4SLN6"/>
<sequence length="490" mass="56684">MSLPRSDQGFNKPGETPGTRKRRYDEASRSNLEQDSTRVTPESSHNLFSQQAQSYERSNRVHRSGIEHRAKQMKTEDTKNGYSYRDRPSSRVSNQSASSRGLEVNRAASRATTDRDGHTDRLQQKLIREKERSSKLEQELMDLEQELMEQDDAEWQHQREREHLLTEMNHLRYELRSKQTELEKQSKKVNLLKLQALEDRKKLNQVNSRAVSTMAEDVSRDMPDDIAADLLNTFFHGDFLSWCSEMSVDEIDVDQASALPLNFRGLINSSDAYEALPSHLKFDFTLPAGKSSFVLLQAALSQKLVEAFLDSPYFLAPSKKAVLDDVEKYLHDVNQRAEAIEMRTRLVKIFDKVAPFTRADATRLAREFEQEYPFLLEDLDEEARRDLVDMFVNFSGIAIKLWKSPTHIRVRTMTDFENCRFRNSDPWTECETKTLARLRDQVNDRPIGVVMRPLITSQTIPRPGEDYNSDICAVWSKAFVWVSSKRAPHD</sequence>
<accession>A0A2H4SLN6</accession>
<dbReference type="OrthoDB" id="4156714at2759"/>
<evidence type="ECO:0000313" key="3">
    <source>
        <dbReference type="Proteomes" id="UP000323067"/>
    </source>
</evidence>
<dbReference type="EMBL" id="CP023325">
    <property type="protein sequence ID" value="ATY64024.1"/>
    <property type="molecule type" value="Genomic_DNA"/>
</dbReference>
<evidence type="ECO:0000313" key="2">
    <source>
        <dbReference type="EMBL" id="ATY64024.1"/>
    </source>
</evidence>
<evidence type="ECO:0000256" key="1">
    <source>
        <dbReference type="SAM" id="MobiDB-lite"/>
    </source>
</evidence>
<name>A0A2H4SLN6_CORMI</name>
<feature type="compositionally biased region" description="Low complexity" evidence="1">
    <location>
        <begin position="90"/>
        <end position="100"/>
    </location>
</feature>
<organism evidence="2 3">
    <name type="scientific">Cordyceps militaris</name>
    <name type="common">Caterpillar fungus</name>
    <name type="synonym">Clavaria militaris</name>
    <dbReference type="NCBI Taxonomy" id="73501"/>
    <lineage>
        <taxon>Eukaryota</taxon>
        <taxon>Fungi</taxon>
        <taxon>Dikarya</taxon>
        <taxon>Ascomycota</taxon>
        <taxon>Pezizomycotina</taxon>
        <taxon>Sordariomycetes</taxon>
        <taxon>Hypocreomycetidae</taxon>
        <taxon>Hypocreales</taxon>
        <taxon>Cordycipitaceae</taxon>
        <taxon>Cordyceps</taxon>
    </lineage>
</organism>
<proteinExistence type="predicted"/>
<reference evidence="2 3" key="1">
    <citation type="journal article" date="2017" name="BMC Genomics">
        <title>Chromosome level assembly and secondary metabolite potential of the parasitic fungus Cordyceps militaris.</title>
        <authorList>
            <person name="Kramer G.J."/>
            <person name="Nodwell J.R."/>
        </authorList>
    </citation>
    <scope>NUCLEOTIDE SEQUENCE [LARGE SCALE GENOMIC DNA]</scope>
    <source>
        <strain evidence="2 3">ATCC 34164</strain>
    </source>
</reference>
<dbReference type="VEuPathDB" id="FungiDB:A9K55_004933"/>
<feature type="compositionally biased region" description="Polar residues" evidence="1">
    <location>
        <begin position="29"/>
        <end position="56"/>
    </location>
</feature>
<dbReference type="VEuPathDB" id="FungiDB:CCM_01401"/>
<dbReference type="Proteomes" id="UP000323067">
    <property type="component" value="Chromosome v"/>
</dbReference>
<protein>
    <submittedName>
        <fullName evidence="2">Uncharacterized protein</fullName>
    </submittedName>
</protein>
<gene>
    <name evidence="2" type="ORF">A9K55_004933</name>
</gene>
<feature type="compositionally biased region" description="Basic and acidic residues" evidence="1">
    <location>
        <begin position="112"/>
        <end position="133"/>
    </location>
</feature>
<feature type="region of interest" description="Disordered" evidence="1">
    <location>
        <begin position="1"/>
        <end position="133"/>
    </location>
</feature>
<feature type="compositionally biased region" description="Basic and acidic residues" evidence="1">
    <location>
        <begin position="64"/>
        <end position="89"/>
    </location>
</feature>